<dbReference type="Pfam" id="PF20400">
    <property type="entry name" value="BAR_4"/>
    <property type="match status" value="1"/>
</dbReference>
<dbReference type="InterPro" id="IPR046868">
    <property type="entry name" value="BAR_4"/>
</dbReference>
<dbReference type="InterPro" id="IPR046869">
    <property type="entry name" value="SLM1/RGC1-like_PH"/>
</dbReference>
<evidence type="ECO:0000259" key="4">
    <source>
        <dbReference type="Pfam" id="PF20400"/>
    </source>
</evidence>
<gene>
    <name evidence="5" type="ORF">ASCRUDRAFT_68950</name>
</gene>
<feature type="domain" description="SLM1/RGC1-like BAR-like" evidence="4">
    <location>
        <begin position="121"/>
        <end position="300"/>
    </location>
</feature>
<dbReference type="Gene3D" id="2.30.29.30">
    <property type="entry name" value="Pleckstrin-homology domain (PH domain)/Phosphotyrosine-binding domain (PTB)"/>
    <property type="match status" value="1"/>
</dbReference>
<evidence type="ECO:0000259" key="3">
    <source>
        <dbReference type="Pfam" id="PF20399"/>
    </source>
</evidence>
<reference evidence="6" key="1">
    <citation type="submission" date="2016-05" db="EMBL/GenBank/DDBJ databases">
        <title>Comparative genomics of biotechnologically important yeasts.</title>
        <authorList>
            <consortium name="DOE Joint Genome Institute"/>
            <person name="Riley R."/>
            <person name="Haridas S."/>
            <person name="Wolfe K.H."/>
            <person name="Lopes M.R."/>
            <person name="Hittinger C.T."/>
            <person name="Goker M."/>
            <person name="Salamov A."/>
            <person name="Wisecaver J."/>
            <person name="Long T.M."/>
            <person name="Aerts A.L."/>
            <person name="Barry K."/>
            <person name="Choi C."/>
            <person name="Clum A."/>
            <person name="Coughlan A.Y."/>
            <person name="Deshpande S."/>
            <person name="Douglass A.P."/>
            <person name="Hanson S.J."/>
            <person name="Klenk H.-P."/>
            <person name="Labutti K."/>
            <person name="Lapidus A."/>
            <person name="Lindquist E."/>
            <person name="Lipzen A."/>
            <person name="Meier-Kolthoff J.P."/>
            <person name="Ohm R.A."/>
            <person name="Otillar R.P."/>
            <person name="Pangilinan J."/>
            <person name="Peng Y."/>
            <person name="Rokas A."/>
            <person name="Rosa C.A."/>
            <person name="Scheuner C."/>
            <person name="Sibirny A.A."/>
            <person name="Slot J.C."/>
            <person name="Stielow J.B."/>
            <person name="Sun H."/>
            <person name="Kurtzman C.P."/>
            <person name="Blackwell M."/>
            <person name="Grigoriev I.V."/>
            <person name="Jeffries T.W."/>
        </authorList>
    </citation>
    <scope>NUCLEOTIDE SEQUENCE [LARGE SCALE GENOMIC DNA]</scope>
    <source>
        <strain evidence="6">DSM 1968</strain>
    </source>
</reference>
<sequence>MSAAAVDSSTPTVQHDLINETLPDVSSILVTRLDHWIHAIELLVNYSEGYIYLAEKISEGFEKIKKNLTQQPQFPVHTVEGSNNSSDTDVYNSSGINANRNANGNGELDNISSTGDHLKGIYGLFELLKLKNNDNIIQTHGLEQLLRSIVPELKKTINDIQIEKKKIIHDNLTYLKDYDKYKKKSTHESNKLNEIILQLKDSNRSLNDFENDPYLLKKHLLKTSSSFISIENSLIDSFIKTIRNFKNFESNFIVNNIKTNLISLTQYILKFSSLFDANLKNIINEFSLLDNQFEWDYFISPNNVNNLSLITSGSLDLDSNSTPNTNTNTNTNSNSNDELANSRLISNNSEALNLLLNVDALAESEVIIDRNIRKTIDNTVFPNKDNPLTIPIIENELNYKRVSNLKSDHLKSSYFVVTRSKYLINFKDKYHFGDPEFVFYLPDCTLNASIQDYKHQTTTIRVPSQGSYSSENDGSPTYLGDESAPAEITRSKSKSIKNTFSRKFSKKKKYIKEVEYKFQIKGADCNKSFLTKFSSHKKLIELKFASKEDMLIWYNVLKEATGLLQTEAEREDEEEIEDTLQINPIVVNDPNAPLERVEENQQKGAILETDERAEPVQNTTPPPVPERVSETAPEPTPEPVTKPTPQPVVQSTKPAFNPAPEPVTQPIREPTLEPKVQESPIQPANQIERPPGPPPNKSAQSVKASAPGAWVPPATITS</sequence>
<dbReference type="STRING" id="1344418.A0A1D2VNN7"/>
<proteinExistence type="predicted"/>
<feature type="region of interest" description="Disordered" evidence="2">
    <location>
        <begin position="606"/>
        <end position="718"/>
    </location>
</feature>
<accession>A0A1D2VNN7</accession>
<feature type="domain" description="SLM1/RGC1-like PH" evidence="3">
    <location>
        <begin position="381"/>
        <end position="451"/>
    </location>
</feature>
<dbReference type="GeneID" id="30965242"/>
<dbReference type="PANTHER" id="PTHR31941">
    <property type="entry name" value="CYTOSKELETAL SIGNALING PROTEIN SLM1"/>
    <property type="match status" value="1"/>
</dbReference>
<evidence type="ECO:0000313" key="6">
    <source>
        <dbReference type="Proteomes" id="UP000095038"/>
    </source>
</evidence>
<dbReference type="PANTHER" id="PTHR31941:SF1">
    <property type="entry name" value="CYTOSKELETAL SIGNALING PROTEIN SLM1"/>
    <property type="match status" value="1"/>
</dbReference>
<dbReference type="InParanoid" id="A0A1D2VNN7"/>
<dbReference type="OrthoDB" id="5598057at2759"/>
<dbReference type="AlphaFoldDB" id="A0A1D2VNN7"/>
<protein>
    <recommendedName>
        <fullName evidence="7">PH domain-containing protein</fullName>
    </recommendedName>
</protein>
<dbReference type="Proteomes" id="UP000095038">
    <property type="component" value="Unassembled WGS sequence"/>
</dbReference>
<evidence type="ECO:0000256" key="2">
    <source>
        <dbReference type="SAM" id="MobiDB-lite"/>
    </source>
</evidence>
<feature type="region of interest" description="Disordered" evidence="2">
    <location>
        <begin position="320"/>
        <end position="339"/>
    </location>
</feature>
<evidence type="ECO:0000256" key="1">
    <source>
        <dbReference type="ARBA" id="ARBA00022553"/>
    </source>
</evidence>
<organism evidence="5 6">
    <name type="scientific">Ascoidea rubescens DSM 1968</name>
    <dbReference type="NCBI Taxonomy" id="1344418"/>
    <lineage>
        <taxon>Eukaryota</taxon>
        <taxon>Fungi</taxon>
        <taxon>Dikarya</taxon>
        <taxon>Ascomycota</taxon>
        <taxon>Saccharomycotina</taxon>
        <taxon>Saccharomycetes</taxon>
        <taxon>Ascoideaceae</taxon>
        <taxon>Ascoidea</taxon>
    </lineage>
</organism>
<dbReference type="EMBL" id="KV454476">
    <property type="protein sequence ID" value="ODV63187.1"/>
    <property type="molecule type" value="Genomic_DNA"/>
</dbReference>
<evidence type="ECO:0008006" key="7">
    <source>
        <dbReference type="Google" id="ProtNLM"/>
    </source>
</evidence>
<evidence type="ECO:0000313" key="5">
    <source>
        <dbReference type="EMBL" id="ODV63187.1"/>
    </source>
</evidence>
<dbReference type="Pfam" id="PF20399">
    <property type="entry name" value="PH_20"/>
    <property type="match status" value="1"/>
</dbReference>
<feature type="compositionally biased region" description="Pro residues" evidence="2">
    <location>
        <begin position="634"/>
        <end position="646"/>
    </location>
</feature>
<feature type="compositionally biased region" description="Low complexity" evidence="2">
    <location>
        <begin position="320"/>
        <end position="336"/>
    </location>
</feature>
<keyword evidence="1" id="KW-0597">Phosphoprotein</keyword>
<dbReference type="InterPro" id="IPR011993">
    <property type="entry name" value="PH-like_dom_sf"/>
</dbReference>
<name>A0A1D2VNN7_9ASCO</name>
<dbReference type="RefSeq" id="XP_020049494.1">
    <property type="nucleotide sequence ID" value="XM_020191606.1"/>
</dbReference>
<keyword evidence="6" id="KW-1185">Reference proteome</keyword>